<dbReference type="GO" id="GO:0031047">
    <property type="term" value="P:regulatory ncRNA-mediated gene silencing"/>
    <property type="evidence" value="ECO:0007669"/>
    <property type="project" value="InterPro"/>
</dbReference>
<dbReference type="Proteomes" id="UP001161247">
    <property type="component" value="Chromosome 6"/>
</dbReference>
<keyword evidence="3" id="KW-1185">Reference proteome</keyword>
<proteinExistence type="predicted"/>
<evidence type="ECO:0000313" key="3">
    <source>
        <dbReference type="Proteomes" id="UP001161247"/>
    </source>
</evidence>
<name>A0AAV1DK74_OLDCO</name>
<reference evidence="2" key="1">
    <citation type="submission" date="2023-03" db="EMBL/GenBank/DDBJ databases">
        <authorList>
            <person name="Julca I."/>
        </authorList>
    </citation>
    <scope>NUCLEOTIDE SEQUENCE</scope>
</reference>
<protein>
    <submittedName>
        <fullName evidence="2">OLC1v1007877C1</fullName>
    </submittedName>
</protein>
<dbReference type="InterPro" id="IPR005380">
    <property type="entry name" value="XS_domain"/>
</dbReference>
<dbReference type="Gene3D" id="3.30.70.2890">
    <property type="entry name" value="XS domain"/>
    <property type="match status" value="1"/>
</dbReference>
<dbReference type="Pfam" id="PF03468">
    <property type="entry name" value="XS"/>
    <property type="match status" value="1"/>
</dbReference>
<evidence type="ECO:0000259" key="1">
    <source>
        <dbReference type="Pfam" id="PF03468"/>
    </source>
</evidence>
<dbReference type="AlphaFoldDB" id="A0AAV1DK74"/>
<organism evidence="2 3">
    <name type="scientific">Oldenlandia corymbosa var. corymbosa</name>
    <dbReference type="NCBI Taxonomy" id="529605"/>
    <lineage>
        <taxon>Eukaryota</taxon>
        <taxon>Viridiplantae</taxon>
        <taxon>Streptophyta</taxon>
        <taxon>Embryophyta</taxon>
        <taxon>Tracheophyta</taxon>
        <taxon>Spermatophyta</taxon>
        <taxon>Magnoliopsida</taxon>
        <taxon>eudicotyledons</taxon>
        <taxon>Gunneridae</taxon>
        <taxon>Pentapetalae</taxon>
        <taxon>asterids</taxon>
        <taxon>lamiids</taxon>
        <taxon>Gentianales</taxon>
        <taxon>Rubiaceae</taxon>
        <taxon>Rubioideae</taxon>
        <taxon>Spermacoceae</taxon>
        <taxon>Hedyotis-Oldenlandia complex</taxon>
        <taxon>Oldenlandia</taxon>
    </lineage>
</organism>
<sequence length="565" mass="64242">MTSELKYVGGRVNYFDFIDEPNITVESLKSYFDRYCSETAGDRCTGIGDVDLLIGQYSNIIEEQCDCANDDGHDEYDIGDLDYGDNDSKYSGDMDLEYQEKANAVARVQLWCLFEKDPKLDEVKGYDHEANSGSFESLGSRNISEESFAQDPNRGGKNLKKGRGRHISFKKHDSKYVRAICKGEGCNWVLYAVRGLLPAVATLLKNVSHRYYVEHLWNNFKLKHPRLKLKARLTNIAEATTEEDWNKLMDDLKKKHEGAWSHRRAKCPEEQFTRWLANETSDKEHDDATDSALEPRACYSGNLNMDEMKDQNEESLKVITAPDETAIETLNLVPDDFEQTCSFSDQCSGFAWIYEHCHGEFKHGEWEDYTRLSMKCSFCDCSGHLIHDCVEAHKATENNRQPEDAGNSVIAPVVESQPHADPNKASPAMEMNIPVKFVRRHTLQAKEAARVEGPVEAAQFRITTTTDTRGSTVQKELSGNWKKFFQDNLIQADQLVQLTLDIASNMPNSYKNDHYGKQDWNDSGTHNDFLYAWVAQEDDYASTGIVGRKLRRCAAIKSFDEIQGL</sequence>
<dbReference type="InterPro" id="IPR038588">
    <property type="entry name" value="XS_domain_sf"/>
</dbReference>
<feature type="domain" description="XS" evidence="1">
    <location>
        <begin position="503"/>
        <end position="541"/>
    </location>
</feature>
<gene>
    <name evidence="2" type="ORF">OLC1_LOCUS16413</name>
</gene>
<evidence type="ECO:0000313" key="2">
    <source>
        <dbReference type="EMBL" id="CAI9108307.1"/>
    </source>
</evidence>
<accession>A0AAV1DK74</accession>
<dbReference type="EMBL" id="OX459123">
    <property type="protein sequence ID" value="CAI9108307.1"/>
    <property type="molecule type" value="Genomic_DNA"/>
</dbReference>